<feature type="compositionally biased region" description="Basic and acidic residues" evidence="1">
    <location>
        <begin position="36"/>
        <end position="50"/>
    </location>
</feature>
<feature type="region of interest" description="Disordered" evidence="1">
    <location>
        <begin position="347"/>
        <end position="370"/>
    </location>
</feature>
<dbReference type="OrthoDB" id="3785702at2759"/>
<accession>A0A9P4RBT5</accession>
<evidence type="ECO:0000256" key="1">
    <source>
        <dbReference type="SAM" id="MobiDB-lite"/>
    </source>
</evidence>
<protein>
    <submittedName>
        <fullName evidence="2">Uncharacterized protein</fullName>
    </submittedName>
</protein>
<proteinExistence type="predicted"/>
<reference evidence="2" key="1">
    <citation type="journal article" date="2020" name="Stud. Mycol.">
        <title>101 Dothideomycetes genomes: a test case for predicting lifestyles and emergence of pathogens.</title>
        <authorList>
            <person name="Haridas S."/>
            <person name="Albert R."/>
            <person name="Binder M."/>
            <person name="Bloem J."/>
            <person name="Labutti K."/>
            <person name="Salamov A."/>
            <person name="Andreopoulos B."/>
            <person name="Baker S."/>
            <person name="Barry K."/>
            <person name="Bills G."/>
            <person name="Bluhm B."/>
            <person name="Cannon C."/>
            <person name="Castanera R."/>
            <person name="Culley D."/>
            <person name="Daum C."/>
            <person name="Ezra D."/>
            <person name="Gonzalez J."/>
            <person name="Henrissat B."/>
            <person name="Kuo A."/>
            <person name="Liang C."/>
            <person name="Lipzen A."/>
            <person name="Lutzoni F."/>
            <person name="Magnuson J."/>
            <person name="Mondo S."/>
            <person name="Nolan M."/>
            <person name="Ohm R."/>
            <person name="Pangilinan J."/>
            <person name="Park H.-J."/>
            <person name="Ramirez L."/>
            <person name="Alfaro M."/>
            <person name="Sun H."/>
            <person name="Tritt A."/>
            <person name="Yoshinaga Y."/>
            <person name="Zwiers L.-H."/>
            <person name="Turgeon B."/>
            <person name="Goodwin S."/>
            <person name="Spatafora J."/>
            <person name="Crous P."/>
            <person name="Grigoriev I."/>
        </authorList>
    </citation>
    <scope>NUCLEOTIDE SEQUENCE</scope>
    <source>
        <strain evidence="2">CBS 125425</strain>
    </source>
</reference>
<keyword evidence="3" id="KW-1185">Reference proteome</keyword>
<evidence type="ECO:0000313" key="3">
    <source>
        <dbReference type="Proteomes" id="UP000799444"/>
    </source>
</evidence>
<name>A0A9P4RBT5_9PLEO</name>
<feature type="compositionally biased region" description="Polar residues" evidence="1">
    <location>
        <begin position="360"/>
        <end position="370"/>
    </location>
</feature>
<dbReference type="AlphaFoldDB" id="A0A9P4RBT5"/>
<dbReference type="EMBL" id="ML996098">
    <property type="protein sequence ID" value="KAF2741205.1"/>
    <property type="molecule type" value="Genomic_DNA"/>
</dbReference>
<organism evidence="2 3">
    <name type="scientific">Polyplosphaeria fusca</name>
    <dbReference type="NCBI Taxonomy" id="682080"/>
    <lineage>
        <taxon>Eukaryota</taxon>
        <taxon>Fungi</taxon>
        <taxon>Dikarya</taxon>
        <taxon>Ascomycota</taxon>
        <taxon>Pezizomycotina</taxon>
        <taxon>Dothideomycetes</taxon>
        <taxon>Pleosporomycetidae</taxon>
        <taxon>Pleosporales</taxon>
        <taxon>Tetraplosphaeriaceae</taxon>
        <taxon>Polyplosphaeria</taxon>
    </lineage>
</organism>
<feature type="compositionally biased region" description="Basic and acidic residues" evidence="1">
    <location>
        <begin position="7"/>
        <end position="27"/>
    </location>
</feature>
<sequence>MENEALGVDRKDWERPSTMHSHSDPIRRSRSQSSRGGEDEKIGDVRRRDSLAPVDSLWPSPLLRLAHLRSYTTSRRNSITGPSPDKPDSQRRPSMLSRLKSSISTSGASGQDAKLMIHPSDFRAASEYPEKRFIDSVGMVIPGVCDRIQCLREPAHFVFSWRLCEPLEYTTALADHGITFTDYSLLLAALEYFLGGLSKDPKRRFSEVSDQHYRQSFRLFRKDKRLSKDEEKLGGSVKTRDSVLETAAEFKRIGDYAAELEKHLADITWNLRARGVPVMVCVGSFSLFSPNRISEAHVQVLHVPLRSRRKVDEAIEYWSKNRSPDGVFVDPFRHSESACVSFTGRDFSSNRRSRSPPSPMTTTVKTVYPHQQQRDRSIPWPIWPNAIPVHKRGLIEDHAEEYGADPYFRAWVRADINSHTPSSYAKYMIEREDDPFINKRMTYVVSTSRAKLWYRLLTRGIGEWKQQYPSIVNRGIYEHNRRLEARKSVELGYRVRLARFAFRHAIFPAHTPEMEKLGLTSDVYRKALSDIEGIRERYDNKVARCPLIRCIFRKRGPDDAIPEMVELIKKLNSQQRGVVWTCEGIPGVYERGMGRCGKEWEISVWNGEDPLELLLQLERCGIIEKRLTDDDDGE</sequence>
<gene>
    <name evidence="2" type="ORF">EJ04DRAFT_507609</name>
</gene>
<feature type="compositionally biased region" description="Polar residues" evidence="1">
    <location>
        <begin position="99"/>
        <end position="109"/>
    </location>
</feature>
<dbReference type="Proteomes" id="UP000799444">
    <property type="component" value="Unassembled WGS sequence"/>
</dbReference>
<feature type="region of interest" description="Disordered" evidence="1">
    <location>
        <begin position="73"/>
        <end position="111"/>
    </location>
</feature>
<feature type="region of interest" description="Disordered" evidence="1">
    <location>
        <begin position="1"/>
        <end position="50"/>
    </location>
</feature>
<evidence type="ECO:0000313" key="2">
    <source>
        <dbReference type="EMBL" id="KAF2741205.1"/>
    </source>
</evidence>
<comment type="caution">
    <text evidence="2">The sequence shown here is derived from an EMBL/GenBank/DDBJ whole genome shotgun (WGS) entry which is preliminary data.</text>
</comment>